<accession>A0A4Z0R9G1</accession>
<comment type="caution">
    <text evidence="4">The sequence shown here is derived from an EMBL/GenBank/DDBJ whole genome shotgun (WGS) entry which is preliminary data.</text>
</comment>
<evidence type="ECO:0000256" key="3">
    <source>
        <dbReference type="HAMAP-Rule" id="MF_01440"/>
    </source>
</evidence>
<dbReference type="InterPro" id="IPR011324">
    <property type="entry name" value="Cytotoxic_necrot_fac-like_cat"/>
</dbReference>
<gene>
    <name evidence="3" type="primary">cheD</name>
    <name evidence="4" type="ORF">E4K67_06300</name>
</gene>
<dbReference type="PANTHER" id="PTHR35147">
    <property type="entry name" value="CHEMORECEPTOR GLUTAMINE DEAMIDASE CHED-RELATED"/>
    <property type="match status" value="1"/>
</dbReference>
<dbReference type="HAMAP" id="MF_01440">
    <property type="entry name" value="CheD"/>
    <property type="match status" value="1"/>
</dbReference>
<dbReference type="SUPFAM" id="SSF64438">
    <property type="entry name" value="CNF1/YfiH-like putative cysteine hydrolases"/>
    <property type="match status" value="1"/>
</dbReference>
<dbReference type="EMBL" id="SPQQ01000002">
    <property type="protein sequence ID" value="TGE39075.1"/>
    <property type="molecule type" value="Genomic_DNA"/>
</dbReference>
<dbReference type="Pfam" id="PF03975">
    <property type="entry name" value="CheD"/>
    <property type="match status" value="1"/>
</dbReference>
<organism evidence="4 5">
    <name type="scientific">Desulfosporosinus fructosivorans</name>
    <dbReference type="NCBI Taxonomy" id="2018669"/>
    <lineage>
        <taxon>Bacteria</taxon>
        <taxon>Bacillati</taxon>
        <taxon>Bacillota</taxon>
        <taxon>Clostridia</taxon>
        <taxon>Eubacteriales</taxon>
        <taxon>Desulfitobacteriaceae</taxon>
        <taxon>Desulfosporosinus</taxon>
    </lineage>
</organism>
<dbReference type="InterPro" id="IPR005659">
    <property type="entry name" value="Chemorcpt_Glu_NH3ase_CheD"/>
</dbReference>
<keyword evidence="1 3" id="KW-0145">Chemotaxis</keyword>
<dbReference type="InterPro" id="IPR038592">
    <property type="entry name" value="CheD-like_sf"/>
</dbReference>
<comment type="catalytic activity">
    <reaction evidence="3">
        <text>L-glutaminyl-[protein] + H2O = L-glutamyl-[protein] + NH4(+)</text>
        <dbReference type="Rhea" id="RHEA:16441"/>
        <dbReference type="Rhea" id="RHEA-COMP:10207"/>
        <dbReference type="Rhea" id="RHEA-COMP:10208"/>
        <dbReference type="ChEBI" id="CHEBI:15377"/>
        <dbReference type="ChEBI" id="CHEBI:28938"/>
        <dbReference type="ChEBI" id="CHEBI:29973"/>
        <dbReference type="ChEBI" id="CHEBI:30011"/>
        <dbReference type="EC" id="3.5.1.44"/>
    </reaction>
</comment>
<dbReference type="Proteomes" id="UP000298460">
    <property type="component" value="Unassembled WGS sequence"/>
</dbReference>
<keyword evidence="5" id="KW-1185">Reference proteome</keyword>
<dbReference type="RefSeq" id="WP_135545569.1">
    <property type="nucleotide sequence ID" value="NZ_SPQQ01000002.1"/>
</dbReference>
<evidence type="ECO:0000256" key="1">
    <source>
        <dbReference type="ARBA" id="ARBA00022500"/>
    </source>
</evidence>
<keyword evidence="2 3" id="KW-0378">Hydrolase</keyword>
<name>A0A4Z0R9G1_9FIRM</name>
<dbReference type="PANTHER" id="PTHR35147:SF1">
    <property type="entry name" value="CHEMORECEPTOR GLUTAMINE DEAMIDASE CHED-RELATED"/>
    <property type="match status" value="1"/>
</dbReference>
<dbReference type="AlphaFoldDB" id="A0A4Z0R9G1"/>
<reference evidence="4 5" key="1">
    <citation type="submission" date="2019-03" db="EMBL/GenBank/DDBJ databases">
        <title>Draft Genome Sequence of Desulfosporosinus fructosivorans Strain 63.6F, Isolated from Marine Sediment in the Baltic Sea.</title>
        <authorList>
            <person name="Hausmann B."/>
            <person name="Vandieken V."/>
            <person name="Pjevac P."/>
            <person name="Schreck K."/>
            <person name="Herbold C.W."/>
            <person name="Loy A."/>
        </authorList>
    </citation>
    <scope>NUCLEOTIDE SEQUENCE [LARGE SCALE GENOMIC DNA]</scope>
    <source>
        <strain evidence="4 5">63.6F</strain>
    </source>
</reference>
<dbReference type="EC" id="3.5.1.44" evidence="3"/>
<evidence type="ECO:0000256" key="2">
    <source>
        <dbReference type="ARBA" id="ARBA00022801"/>
    </source>
</evidence>
<comment type="function">
    <text evidence="3">Probably deamidates glutamine residues to glutamate on methyl-accepting chemotaxis receptors (MCPs), playing an important role in chemotaxis.</text>
</comment>
<proteinExistence type="inferred from homology"/>
<evidence type="ECO:0000313" key="5">
    <source>
        <dbReference type="Proteomes" id="UP000298460"/>
    </source>
</evidence>
<dbReference type="CDD" id="cd16352">
    <property type="entry name" value="CheD"/>
    <property type="match status" value="1"/>
</dbReference>
<sequence>MDKIVGIGEYVVSNAPDSFIKTFALASCVAVTAYNPLLHLAGMIHIALPKPAELEEAKLRPGYYATSGIPILIQKLCGEYGCKREDLQVKLFGGAVSLRSDDYFQIGLKNIKAVRDTLFGMELKIVDAQIGGTIIRSIAMNVLTGGIEIVALPINF</sequence>
<comment type="similarity">
    <text evidence="3">Belongs to the CheD family.</text>
</comment>
<dbReference type="Gene3D" id="3.30.1330.200">
    <property type="match status" value="1"/>
</dbReference>
<protein>
    <recommendedName>
        <fullName evidence="3">Probable chemoreceptor glutamine deamidase CheD</fullName>
        <ecNumber evidence="3">3.5.1.44</ecNumber>
    </recommendedName>
</protein>
<evidence type="ECO:0000313" key="4">
    <source>
        <dbReference type="EMBL" id="TGE39075.1"/>
    </source>
</evidence>
<dbReference type="GO" id="GO:0006935">
    <property type="term" value="P:chemotaxis"/>
    <property type="evidence" value="ECO:0007669"/>
    <property type="project" value="UniProtKB-UniRule"/>
</dbReference>
<dbReference type="OrthoDB" id="9807202at2"/>
<dbReference type="GO" id="GO:0050568">
    <property type="term" value="F:protein-glutamine glutaminase activity"/>
    <property type="evidence" value="ECO:0007669"/>
    <property type="project" value="UniProtKB-UniRule"/>
</dbReference>